<dbReference type="AlphaFoldDB" id="A0A8X7BEN0"/>
<evidence type="ECO:0000313" key="2">
    <source>
        <dbReference type="Proteomes" id="UP000887159"/>
    </source>
</evidence>
<evidence type="ECO:0000313" key="1">
    <source>
        <dbReference type="EMBL" id="GFY27844.1"/>
    </source>
</evidence>
<comment type="caution">
    <text evidence="1">The sequence shown here is derived from an EMBL/GenBank/DDBJ whole genome shotgun (WGS) entry which is preliminary data.</text>
</comment>
<protein>
    <submittedName>
        <fullName evidence="1">Retrovirus-related Pol polyprotein from transposon TNT 1-94</fullName>
    </submittedName>
</protein>
<dbReference type="EMBL" id="BMAU01021381">
    <property type="protein sequence ID" value="GFY27844.1"/>
    <property type="molecule type" value="Genomic_DNA"/>
</dbReference>
<dbReference type="Pfam" id="PF14223">
    <property type="entry name" value="Retrotran_gag_2"/>
    <property type="match status" value="1"/>
</dbReference>
<proteinExistence type="predicted"/>
<sequence>MDKITIPDFNGKNYFIWELKTKAALSLKRLDSLIKNEKPRNLSCKDEIGWQTENLYTISYIKLSLADEQALQFAAEDNAKVLWDTIRVTFIGRGEDRKIDAGIELKNIAMKNGVPVGDYIARARGISTKCHSLGLDVSPRVLVCHTVRGLIGKFSKVRNIVKTQR</sequence>
<reference evidence="1" key="1">
    <citation type="submission" date="2020-08" db="EMBL/GenBank/DDBJ databases">
        <title>Multicomponent nature underlies the extraordinary mechanical properties of spider dragline silk.</title>
        <authorList>
            <person name="Kono N."/>
            <person name="Nakamura H."/>
            <person name="Mori M."/>
            <person name="Yoshida Y."/>
            <person name="Ohtoshi R."/>
            <person name="Malay A.D."/>
            <person name="Moran D.A.P."/>
            <person name="Tomita M."/>
            <person name="Numata K."/>
            <person name="Arakawa K."/>
        </authorList>
    </citation>
    <scope>NUCLEOTIDE SEQUENCE</scope>
</reference>
<organism evidence="1 2">
    <name type="scientific">Trichonephila clavipes</name>
    <name type="common">Golden silk orbweaver</name>
    <name type="synonym">Nephila clavipes</name>
    <dbReference type="NCBI Taxonomy" id="2585209"/>
    <lineage>
        <taxon>Eukaryota</taxon>
        <taxon>Metazoa</taxon>
        <taxon>Ecdysozoa</taxon>
        <taxon>Arthropoda</taxon>
        <taxon>Chelicerata</taxon>
        <taxon>Arachnida</taxon>
        <taxon>Araneae</taxon>
        <taxon>Araneomorphae</taxon>
        <taxon>Entelegynae</taxon>
        <taxon>Araneoidea</taxon>
        <taxon>Nephilidae</taxon>
        <taxon>Trichonephila</taxon>
    </lineage>
</organism>
<dbReference type="Proteomes" id="UP000887159">
    <property type="component" value="Unassembled WGS sequence"/>
</dbReference>
<name>A0A8X7BEN0_TRICX</name>
<gene>
    <name evidence="1" type="primary">POLX_1428</name>
    <name evidence="1" type="ORF">TNCV_243091</name>
</gene>
<keyword evidence="2" id="KW-1185">Reference proteome</keyword>
<accession>A0A8X7BEN0</accession>